<organism evidence="2 3">
    <name type="scientific">Diplodia seriata</name>
    <dbReference type="NCBI Taxonomy" id="420778"/>
    <lineage>
        <taxon>Eukaryota</taxon>
        <taxon>Fungi</taxon>
        <taxon>Dikarya</taxon>
        <taxon>Ascomycota</taxon>
        <taxon>Pezizomycotina</taxon>
        <taxon>Dothideomycetes</taxon>
        <taxon>Dothideomycetes incertae sedis</taxon>
        <taxon>Botryosphaeriales</taxon>
        <taxon>Botryosphaeriaceae</taxon>
        <taxon>Diplodia</taxon>
    </lineage>
</organism>
<evidence type="ECO:0000313" key="3">
    <source>
        <dbReference type="Proteomes" id="UP001430584"/>
    </source>
</evidence>
<evidence type="ECO:0000256" key="1">
    <source>
        <dbReference type="SAM" id="MobiDB-lite"/>
    </source>
</evidence>
<accession>A0ABR3BYB0</accession>
<feature type="compositionally biased region" description="Basic and acidic residues" evidence="1">
    <location>
        <begin position="178"/>
        <end position="191"/>
    </location>
</feature>
<evidence type="ECO:0000313" key="2">
    <source>
        <dbReference type="EMBL" id="KAL0253368.1"/>
    </source>
</evidence>
<feature type="region of interest" description="Disordered" evidence="1">
    <location>
        <begin position="149"/>
        <end position="238"/>
    </location>
</feature>
<dbReference type="EMBL" id="JAJVCZ030000012">
    <property type="protein sequence ID" value="KAL0253368.1"/>
    <property type="molecule type" value="Genomic_DNA"/>
</dbReference>
<keyword evidence="3" id="KW-1185">Reference proteome</keyword>
<reference evidence="2 3" key="1">
    <citation type="submission" date="2024-02" db="EMBL/GenBank/DDBJ databases">
        <title>De novo assembly and annotation of 12 fungi associated with fruit tree decline syndrome in Ontario, Canada.</title>
        <authorList>
            <person name="Sulman M."/>
            <person name="Ellouze W."/>
            <person name="Ilyukhin E."/>
        </authorList>
    </citation>
    <scope>NUCLEOTIDE SEQUENCE [LARGE SCALE GENOMIC DNA]</scope>
    <source>
        <strain evidence="2 3">FDS-637</strain>
    </source>
</reference>
<dbReference type="Proteomes" id="UP001430584">
    <property type="component" value="Unassembled WGS sequence"/>
</dbReference>
<name>A0ABR3BYB0_9PEZI</name>
<gene>
    <name evidence="2" type="ORF">SLS55_010345</name>
</gene>
<feature type="compositionally biased region" description="Acidic residues" evidence="1">
    <location>
        <begin position="164"/>
        <end position="177"/>
    </location>
</feature>
<sequence>MSSQCLFILPNGIKCQAPSTTPAGHCREHYLDLRERHLNDREAAIDARESTLNERESAAIKDLEARISARDAELTALHGSHARNIMSIRRTHAFETNRMHRDHTDRVHELQRMILDVERAAAIKEGQRDQARAKVTQLERMLRRSYGEKAKTIASGTRRKAADFDDDEIEGRDEEQAEERASKRVKLDVFRESGGADDESEDSSGSDYQAQGGAPVARGAGEAAEIGDKLDSLSLRGR</sequence>
<dbReference type="RefSeq" id="XP_066628012.1">
    <property type="nucleotide sequence ID" value="XM_066781729.1"/>
</dbReference>
<protein>
    <submittedName>
        <fullName evidence="2">Uncharacterized protein</fullName>
    </submittedName>
</protein>
<dbReference type="GeneID" id="92014430"/>
<comment type="caution">
    <text evidence="2">The sequence shown here is derived from an EMBL/GenBank/DDBJ whole genome shotgun (WGS) entry which is preliminary data.</text>
</comment>
<proteinExistence type="predicted"/>
<feature type="compositionally biased region" description="Acidic residues" evidence="1">
    <location>
        <begin position="195"/>
        <end position="204"/>
    </location>
</feature>